<sequence>MVFQDLGYVFDSLDVECKGYIEWFELQQFDEEIYHETLDIEQLEAAIKTVCGNKSNGKCTKEYFPDIVKEIDRRHVMEEQIRWDFCSLDVEKVGRISIQSALFLFKAVLGERFSKRFWKRFLDSRVDSFKDISFDEIKIYLCSIPDLAAADSERDYDEQNRVVGEYMQQNMYSTFKELEDSLNDDTLMAAKERAKQVQSLQIKNKAYHLLNRMDEIGMQALLEDDFNDGSSFEGRPKDHITASDLIDVLNEKYQVLRDKLLLEMLQDHFGMGMWQALSEFEQQEKLYQLKIKEEKLRKESHLEEMAKHLPGSGIGTSYNLFTLMGESAPEMQSRIQEQEEIALKNGRSYEDVESDFIKKLAIKDKERSSSELILIAINHRYELEKDYILRKLQGLGGYSPMDAKERENQYFSYMIAKMRGIQAKSLYSCAISIGLSERIDVKQYNLLTDKEKHNQLSVSRVKAFRQRYISDELNIPPKLFLLKSKLGRVDLEMQLLQEVERMFALEREALLDFMFSREYLHFRISAKRLTREEKISQLKLLCSVWENNSSKSETEKPILNRKCLQEAVALKFELLFGDIANSNDMSVASHLLTCLQLRQDEECQKFINVGCLGIESLTSYWKAYTQSIIEENFKCIASIVFGIADELADDEKEIIKVLEKKYDVLRDKFMMEALMNQFGKAEWDKLSEQARQNELFKFKLLEKKLKREGKYDELSKLLDDSSLHSETLNKLLGQNRKQYLDKLNERLKDRQHRIALGENVEDIEDIENELQQSSLTGNVLKDLDKRFDDEKDALLQRLRDQHDMNEKERERHSQLLRLKLEARRAAKENNLDGAALVLGLAERNKANLSDRLKNDRKRQEQLAKERLAARKKKMSFSKDTVESQPSNDDLTGWQDFVLNELERKHEKERNMFFNILEDEETKSLRNDARQMNEDARNKQLIALKAKKDDLDLETKSDQEEHIAILEMAAAIKYAITESFLKENSDEILTKDNIIVSIMADLQQVQDVETENLLNSLPNKSFYELIILRNKYIEEQNQCTASNISKVIFTLIGGEKEEELLKAVDKKYDILMDKLTLEALQKQMGNAAWLQLSEKERQAKMMRLRLQQKQLLKDGKFDEAARLLGDGLQVETNIQILMDENKKKQNDILQKRLEQYRQKLAKGEDPGEMPTSIPENAENIVVVDGKTLFEDLQKRHEKEKEALLNRLRGVDSQYLTEKERQAELAKLKRQQRRVQQEEKFGAASLLFGIAEKNKATAQEKFDNDRQRQEQLAKERLERLKSKKKSSIVEPIVCDNEKDLHESLLVAVEQRHAFEREDLVKLFQNISLENIDETKLLSFMTQRMFIEYWKQVSLEVDKFPTAINEMAVLKFINKMNSMKLTRNSQDEILISILADLQQCQDQEIDDIMKSVSEMDENKINELKEKERLMCQQHFFPNISLVLSTYELNINDSSIFINGLLEKFVALEDKLIMNGLERKFGKVAWKTLDWQDQYNELLKVKKEQKRLNDIGKTEDAKKMLNDLIVHDSNCHVLLGLTYIEEEERLMKTTVKFKKLNEEGKTKQEIEEEELIEYEKTEKKLMEKSTGILNDLKEICEAEKKTLLSILESEDPKINTQNIRQLKLARLWHTARQTFLESNYNTAVLRILTSKCQEIKFSSKIVNDRHLQEKLAKKRLDFYKDGYYSKEEQMLKEIYNKIETNDLLILQDVLLYELERKHISERDYLCNLIHPEKESIFKKKKMLPQHCSARLVELKELYEQCQKGHYENPQNILEEAFHLRIKENDCDDLDVEYLSDLQDIQDAEIEQVFSELVDKSVTVLKQFINIQQVARQNKIYKNIGIILFEEQAKKEEDELVQALKEKYDAIKMKLYEEALKKKFGEETWENMTSQEKNKYLAKLKAEELLIGGQRELEYLNLQDMGVLMSHKNPEDCEENKEVKGKELIKDLQIQFEKEKEAVLEMIKKRDIAETNERGRQLELCRLRQEKKRIQREDKLNGAALLFTMTSQNEKNSQQRIENERARQQQLAKQRILACRERKQKEIMSLDEVLDSNEKEDAKDDLISIEQIQREGTIALQDSLLLEIEKKHASEREALVEMFEGIEILEKATSDDEIIFKLQAISVDRKKLIKNSMGFLSVQPSDFLSEIEKASYNESLLQHHRSCVDILKKGLVLRLALQSFKEDPCVFFMTKLQEQQMIETNSTMKIMFEINRETLKRLKDEHRKARRGGWMDNIAILLFDKKETSPNEEMQKEFENEEEQLKLLTDAQIIELEKEIEKEKQTVLSSLSKDEVDNFMKELKERENLKRMGIEEQANRQHKAAQQRLEEKRRKREEKTYENDLAHAMLANAEKRNVLLREKTLAAQGVHKDELEERLRLRREERKRKQDIAEQEEKESENSKAKTLVLSEEDKNTTPELSENLNENEPIKKLTEDSVIEKEPEVKPKKVMPPLPGGGMKREKTVVEKAAEISENKKKDMINVLMREQTSIAKKINREQERQEELVRELREKRRKKMEAREMEAAAVIGLGARQKTIVEDRKKDERERQIEQIRERVNRIKSTRSGAKDQNDDLESTT</sequence>
<dbReference type="SUPFAM" id="SSF47473">
    <property type="entry name" value="EF-hand"/>
    <property type="match status" value="1"/>
</dbReference>
<evidence type="ECO:0000313" key="4">
    <source>
        <dbReference type="RefSeq" id="XP_065673490.1"/>
    </source>
</evidence>
<feature type="compositionally biased region" description="Low complexity" evidence="2">
    <location>
        <begin position="2409"/>
        <end position="2419"/>
    </location>
</feature>
<feature type="region of interest" description="Disordered" evidence="2">
    <location>
        <begin position="2301"/>
        <end position="2334"/>
    </location>
</feature>
<protein>
    <submittedName>
        <fullName evidence="4">Trichohyalin isoform X2</fullName>
    </submittedName>
</protein>
<organism evidence="3 4">
    <name type="scientific">Hydra vulgaris</name>
    <name type="common">Hydra</name>
    <name type="synonym">Hydra attenuata</name>
    <dbReference type="NCBI Taxonomy" id="6087"/>
    <lineage>
        <taxon>Eukaryota</taxon>
        <taxon>Metazoa</taxon>
        <taxon>Cnidaria</taxon>
        <taxon>Hydrozoa</taxon>
        <taxon>Hydroidolina</taxon>
        <taxon>Anthoathecata</taxon>
        <taxon>Aplanulata</taxon>
        <taxon>Hydridae</taxon>
        <taxon>Hydra</taxon>
    </lineage>
</organism>
<feature type="compositionally biased region" description="Basic and acidic residues" evidence="2">
    <location>
        <begin position="2319"/>
        <end position="2334"/>
    </location>
</feature>
<feature type="coiled-coil region" evidence="1">
    <location>
        <begin position="2000"/>
        <end position="2051"/>
    </location>
</feature>
<proteinExistence type="predicted"/>
<gene>
    <name evidence="4" type="primary">LOC101237501</name>
</gene>
<name>A0ABM4DGD0_HYDVU</name>
<evidence type="ECO:0000313" key="3">
    <source>
        <dbReference type="Proteomes" id="UP001652625"/>
    </source>
</evidence>
<dbReference type="Proteomes" id="UP001652625">
    <property type="component" value="Chromosome 14"/>
</dbReference>
<accession>A0ABM4DGD0</accession>
<feature type="region of interest" description="Disordered" evidence="2">
    <location>
        <begin position="849"/>
        <end position="887"/>
    </location>
</feature>
<feature type="region of interest" description="Disordered" evidence="2">
    <location>
        <begin position="2377"/>
        <end position="2454"/>
    </location>
</feature>
<dbReference type="GeneID" id="101237501"/>
<feature type="region of interest" description="Disordered" evidence="2">
    <location>
        <begin position="2547"/>
        <end position="2570"/>
    </location>
</feature>
<feature type="compositionally biased region" description="Basic and acidic residues" evidence="2">
    <location>
        <begin position="849"/>
        <end position="868"/>
    </location>
</feature>
<evidence type="ECO:0000256" key="2">
    <source>
        <dbReference type="SAM" id="MobiDB-lite"/>
    </source>
</evidence>
<feature type="compositionally biased region" description="Basic and acidic residues" evidence="2">
    <location>
        <begin position="2420"/>
        <end position="2439"/>
    </location>
</feature>
<reference evidence="4" key="1">
    <citation type="submission" date="2025-08" db="UniProtKB">
        <authorList>
            <consortium name="RefSeq"/>
        </authorList>
    </citation>
    <scope>IDENTIFICATION</scope>
</reference>
<evidence type="ECO:0000256" key="1">
    <source>
        <dbReference type="SAM" id="Coils"/>
    </source>
</evidence>
<feature type="coiled-coil region" evidence="1">
    <location>
        <begin position="1192"/>
        <end position="1236"/>
    </location>
</feature>
<dbReference type="InterPro" id="IPR011992">
    <property type="entry name" value="EF-hand-dom_pair"/>
</dbReference>
<feature type="coiled-coil region" evidence="1">
    <location>
        <begin position="1535"/>
        <end position="1580"/>
    </location>
</feature>
<dbReference type="RefSeq" id="XP_065673490.1">
    <property type="nucleotide sequence ID" value="XM_065817418.1"/>
</dbReference>
<keyword evidence="1" id="KW-0175">Coiled coil</keyword>
<feature type="compositionally biased region" description="Basic and acidic residues" evidence="2">
    <location>
        <begin position="2301"/>
        <end position="2310"/>
    </location>
</feature>
<keyword evidence="3" id="KW-1185">Reference proteome</keyword>
<feature type="coiled-coil region" evidence="1">
    <location>
        <begin position="1837"/>
        <end position="1865"/>
    </location>
</feature>